<dbReference type="InterPro" id="IPR040591">
    <property type="entry name" value="RqcP2_RBD"/>
</dbReference>
<reference evidence="3" key="1">
    <citation type="journal article" date="2023" name="Int. J. Syst. Evol. Microbiol.">
        <title>&lt;i&gt;Holtiella tumoricola&lt;/i&gt; gen. nov. sp. nov., isolated from a human clinical sample.</title>
        <authorList>
            <person name="Allen-Vercoe E."/>
            <person name="Daigneault M.C."/>
            <person name="Vancuren S.J."/>
            <person name="Cochrane K."/>
            <person name="O'Neal L.L."/>
            <person name="Sankaranarayanan K."/>
            <person name="Lawson P.A."/>
        </authorList>
    </citation>
    <scope>NUCLEOTIDE SEQUENCE</scope>
    <source>
        <strain evidence="3">CC70A</strain>
    </source>
</reference>
<dbReference type="Gene3D" id="3.30.1370.160">
    <property type="match status" value="1"/>
</dbReference>
<comment type="caution">
    <text evidence="3">The sequence shown here is derived from an EMBL/GenBank/DDBJ whole genome shotgun (WGS) entry which is preliminary data.</text>
</comment>
<gene>
    <name evidence="3" type="ORF">PBV87_13810</name>
</gene>
<sequence>MNWMNIADQDEKHFLKMVIEYNEKASRQYRMLSTPFYNRDWMEEVLNRYHLLTQLESYTFLGGYEYAERQVLAFGYEETYMECPIRASKITVKTGIGKPLSHRDFLGALLGLGIKRETIGDIIPTDFGAYVIVQEEMSDFIGTYLTGIGRYQKITVEEITFEEMQIESPKTKAVTGTVPSLRVDAIFALAFGVSRSEVVKLLEQERGKVNGMSVRGSQLMKVGDTGTLRGYGKMRLSAINGYTKKERMHLTIEKFI</sequence>
<feature type="domain" description="Ribosome-associated protein quality control protein P2 RNA-binding" evidence="2">
    <location>
        <begin position="100"/>
        <end position="163"/>
    </location>
</feature>
<protein>
    <submittedName>
        <fullName evidence="3">YlmH/Sll1252 family protein</fullName>
    </submittedName>
</protein>
<keyword evidence="1" id="KW-0694">RNA-binding</keyword>
<organism evidence="3 4">
    <name type="scientific">Holtiella tumoricola</name>
    <dbReference type="NCBI Taxonomy" id="3018743"/>
    <lineage>
        <taxon>Bacteria</taxon>
        <taxon>Bacillati</taxon>
        <taxon>Bacillota</taxon>
        <taxon>Clostridia</taxon>
        <taxon>Lachnospirales</taxon>
        <taxon>Cellulosilyticaceae</taxon>
        <taxon>Holtiella</taxon>
    </lineage>
</organism>
<evidence type="ECO:0000256" key="1">
    <source>
        <dbReference type="PROSITE-ProRule" id="PRU00182"/>
    </source>
</evidence>
<evidence type="ECO:0000313" key="3">
    <source>
        <dbReference type="EMBL" id="MDA3732563.1"/>
    </source>
</evidence>
<dbReference type="RefSeq" id="WP_271012653.1">
    <property type="nucleotide sequence ID" value="NZ_JAQIFT010000049.1"/>
</dbReference>
<dbReference type="PROSITE" id="PS50889">
    <property type="entry name" value="S4"/>
    <property type="match status" value="1"/>
</dbReference>
<proteinExistence type="predicted"/>
<accession>A0AA42DP55</accession>
<dbReference type="AlphaFoldDB" id="A0AA42DP55"/>
<dbReference type="EMBL" id="JAQIFT010000049">
    <property type="protein sequence ID" value="MDA3732563.1"/>
    <property type="molecule type" value="Genomic_DNA"/>
</dbReference>
<dbReference type="Pfam" id="PF17774">
    <property type="entry name" value="YlmH_RBD"/>
    <property type="match status" value="1"/>
</dbReference>
<dbReference type="SUPFAM" id="SSF55174">
    <property type="entry name" value="Alpha-L RNA-binding motif"/>
    <property type="match status" value="1"/>
</dbReference>
<evidence type="ECO:0000313" key="4">
    <source>
        <dbReference type="Proteomes" id="UP001169242"/>
    </source>
</evidence>
<dbReference type="Gene3D" id="3.30.70.330">
    <property type="match status" value="1"/>
</dbReference>
<dbReference type="InterPro" id="IPR012677">
    <property type="entry name" value="Nucleotide-bd_a/b_plait_sf"/>
</dbReference>
<dbReference type="Proteomes" id="UP001169242">
    <property type="component" value="Unassembled WGS sequence"/>
</dbReference>
<name>A0AA42DP55_9FIRM</name>
<evidence type="ECO:0000259" key="2">
    <source>
        <dbReference type="Pfam" id="PF17774"/>
    </source>
</evidence>
<dbReference type="GO" id="GO:0003723">
    <property type="term" value="F:RNA binding"/>
    <property type="evidence" value="ECO:0007669"/>
    <property type="project" value="UniProtKB-KW"/>
</dbReference>
<keyword evidence="4" id="KW-1185">Reference proteome</keyword>